<accession>A0A3P3QEJ7</accession>
<dbReference type="OrthoDB" id="7021410at2"/>
<keyword evidence="1" id="KW-0472">Membrane</keyword>
<feature type="transmembrane region" description="Helical" evidence="1">
    <location>
        <begin position="136"/>
        <end position="157"/>
    </location>
</feature>
<keyword evidence="1" id="KW-0812">Transmembrane</keyword>
<dbReference type="Proteomes" id="UP000276260">
    <property type="component" value="Unassembled WGS sequence"/>
</dbReference>
<dbReference type="InterPro" id="IPR022584">
    <property type="entry name" value="DUF2937"/>
</dbReference>
<reference evidence="2 3" key="1">
    <citation type="submission" date="2018-11" db="EMBL/GenBank/DDBJ databases">
        <title>Draft genome analysis of Rheinheimera mesophila isolated from an industrial waste site.</title>
        <authorList>
            <person name="Yu Q."/>
            <person name="Qi Y."/>
            <person name="Zhang H."/>
            <person name="Lu Y."/>
            <person name="Pu J."/>
        </authorList>
    </citation>
    <scope>NUCLEOTIDE SEQUENCE [LARGE SCALE GENOMIC DNA]</scope>
    <source>
        <strain evidence="2 3">IITR13</strain>
    </source>
</reference>
<sequence length="166" mass="18385">MIGKLFDKLVFATALILALQAPLLVDHYHQYLSGWYQATEQQVDGYEATAKAHQFADAQAMIKHHQNNADASVRSDAEQKLATISLLAELGVGMDIFATGNLLEKMGFMLQPNRIHLLKDVVQNFKPGIPLDAGGLVFAVLCALLLNALIMLPFRLFRARPLAEQR</sequence>
<protein>
    <submittedName>
        <fullName evidence="2">DUF2937 family protein</fullName>
    </submittedName>
</protein>
<comment type="caution">
    <text evidence="2">The sequence shown here is derived from an EMBL/GenBank/DDBJ whole genome shotgun (WGS) entry which is preliminary data.</text>
</comment>
<evidence type="ECO:0000313" key="2">
    <source>
        <dbReference type="EMBL" id="RRJ19528.1"/>
    </source>
</evidence>
<organism evidence="2 3">
    <name type="scientific">Rheinheimera mesophila</name>
    <dbReference type="NCBI Taxonomy" id="1547515"/>
    <lineage>
        <taxon>Bacteria</taxon>
        <taxon>Pseudomonadati</taxon>
        <taxon>Pseudomonadota</taxon>
        <taxon>Gammaproteobacteria</taxon>
        <taxon>Chromatiales</taxon>
        <taxon>Chromatiaceae</taxon>
        <taxon>Rheinheimera</taxon>
    </lineage>
</organism>
<gene>
    <name evidence="2" type="ORF">EIK76_13835</name>
</gene>
<evidence type="ECO:0000313" key="3">
    <source>
        <dbReference type="Proteomes" id="UP000276260"/>
    </source>
</evidence>
<evidence type="ECO:0000256" key="1">
    <source>
        <dbReference type="SAM" id="Phobius"/>
    </source>
</evidence>
<dbReference type="Pfam" id="PF11157">
    <property type="entry name" value="DUF2937"/>
    <property type="match status" value="1"/>
</dbReference>
<keyword evidence="3" id="KW-1185">Reference proteome</keyword>
<proteinExistence type="predicted"/>
<keyword evidence="1" id="KW-1133">Transmembrane helix</keyword>
<name>A0A3P3QEJ7_9GAMM</name>
<dbReference type="AlphaFoldDB" id="A0A3P3QEJ7"/>
<dbReference type="EMBL" id="RRCF01000004">
    <property type="protein sequence ID" value="RRJ19528.1"/>
    <property type="molecule type" value="Genomic_DNA"/>
</dbReference>
<dbReference type="RefSeq" id="WP_046518484.1">
    <property type="nucleotide sequence ID" value="NZ_LAVS01000002.1"/>
</dbReference>